<evidence type="ECO:0000313" key="4">
    <source>
        <dbReference type="Proteomes" id="UP001170481"/>
    </source>
</evidence>
<dbReference type="EMBL" id="JAUORK010000038">
    <property type="protein sequence ID" value="MDO6673881.1"/>
    <property type="molecule type" value="Genomic_DNA"/>
</dbReference>
<feature type="domain" description="Thioesterase putative" evidence="2">
    <location>
        <begin position="47"/>
        <end position="193"/>
    </location>
</feature>
<dbReference type="Proteomes" id="UP001170481">
    <property type="component" value="Unassembled WGS sequence"/>
</dbReference>
<evidence type="ECO:0000259" key="2">
    <source>
        <dbReference type="Pfam" id="PF09500"/>
    </source>
</evidence>
<dbReference type="SUPFAM" id="SSF54637">
    <property type="entry name" value="Thioesterase/thiol ester dehydrase-isomerase"/>
    <property type="match status" value="1"/>
</dbReference>
<dbReference type="AlphaFoldDB" id="A0AAP4X2G1"/>
<accession>A0AAP4X2G1</accession>
<dbReference type="RefSeq" id="WP_303595642.1">
    <property type="nucleotide sequence ID" value="NZ_JAUORK010000038.1"/>
</dbReference>
<name>A0AAP4X2G1_9GAMM</name>
<evidence type="ECO:0000313" key="3">
    <source>
        <dbReference type="EMBL" id="MDO6673881.1"/>
    </source>
</evidence>
<dbReference type="InterPro" id="IPR012660">
    <property type="entry name" value="YiiD_C"/>
</dbReference>
<proteinExistence type="predicted"/>
<dbReference type="InterPro" id="IPR029069">
    <property type="entry name" value="HotDog_dom_sf"/>
</dbReference>
<dbReference type="Pfam" id="PF09500">
    <property type="entry name" value="YiiD_C"/>
    <property type="match status" value="1"/>
</dbReference>
<organism evidence="3 4">
    <name type="scientific">Cobetia amphilecti</name>
    <dbReference type="NCBI Taxonomy" id="1055104"/>
    <lineage>
        <taxon>Bacteria</taxon>
        <taxon>Pseudomonadati</taxon>
        <taxon>Pseudomonadota</taxon>
        <taxon>Gammaproteobacteria</taxon>
        <taxon>Oceanospirillales</taxon>
        <taxon>Halomonadaceae</taxon>
        <taxon>Cobetia</taxon>
    </lineage>
</organism>
<dbReference type="Gene3D" id="3.10.129.10">
    <property type="entry name" value="Hotdog Thioesterase"/>
    <property type="match status" value="1"/>
</dbReference>
<reference evidence="3" key="1">
    <citation type="submission" date="2023-07" db="EMBL/GenBank/DDBJ databases">
        <title>Genome content predicts the carbon catabolic preferences of heterotrophic bacteria.</title>
        <authorList>
            <person name="Gralka M."/>
        </authorList>
    </citation>
    <scope>NUCLEOTIDE SEQUENCE</scope>
    <source>
        <strain evidence="3">C2R13</strain>
    </source>
</reference>
<comment type="caution">
    <text evidence="3">The sequence shown here is derived from an EMBL/GenBank/DDBJ whole genome shotgun (WGS) entry which is preliminary data.</text>
</comment>
<evidence type="ECO:0000256" key="1">
    <source>
        <dbReference type="SAM" id="MobiDB-lite"/>
    </source>
</evidence>
<protein>
    <submittedName>
        <fullName evidence="3">YiiD C-terminal domain-containing protein</fullName>
    </submittedName>
</protein>
<feature type="region of interest" description="Disordered" evidence="1">
    <location>
        <begin position="1"/>
        <end position="36"/>
    </location>
</feature>
<sequence>MSETRNEPSRLSGEAWPPLSLPRDAQGQPGSLAAPVSDDLPRFRGWLTQAIPLAAHLGLVEMQWSEPERATGQLSWHLHLPPNLNDKGTAFGGAMSLEATLCGWSWLTLWLRARGIQRDIVVSQASQRFLAPVSGDYHIICAPDDMAALDEVGERLAAGRRARLSLTQQLWCQIEGQSAPRLCFEARGDYVVLGP</sequence>
<gene>
    <name evidence="3" type="ORF">Q4535_17390</name>
</gene>